<dbReference type="PANTHER" id="PTHR43513">
    <property type="entry name" value="DIHYDROOROTATE DEHYDROGENASE B (NAD(+)), ELECTRON TRANSFER SUBUNIT"/>
    <property type="match status" value="1"/>
</dbReference>
<dbReference type="InterPro" id="IPR039261">
    <property type="entry name" value="FNR_nucleotide-bd"/>
</dbReference>
<dbReference type="AlphaFoldDB" id="A0A3N5BFI5"/>
<dbReference type="Pfam" id="PF00970">
    <property type="entry name" value="FAD_binding_6"/>
    <property type="match status" value="1"/>
</dbReference>
<feature type="binding site" evidence="1">
    <location>
        <position position="254"/>
    </location>
    <ligand>
        <name>[2Fe-2S] cluster</name>
        <dbReference type="ChEBI" id="CHEBI:190135"/>
    </ligand>
</feature>
<keyword evidence="1" id="KW-0411">Iron-sulfur</keyword>
<accession>A0A3N5BFI5</accession>
<keyword evidence="4" id="KW-1185">Reference proteome</keyword>
<protein>
    <submittedName>
        <fullName evidence="3">NAD(P)H-flavin reductase</fullName>
    </submittedName>
</protein>
<dbReference type="RefSeq" id="WP_123931429.1">
    <property type="nucleotide sequence ID" value="NZ_RKRE01000003.1"/>
</dbReference>
<dbReference type="PRINTS" id="PR00371">
    <property type="entry name" value="FPNCR"/>
</dbReference>
<dbReference type="Gene3D" id="2.40.30.10">
    <property type="entry name" value="Translation factors"/>
    <property type="match status" value="1"/>
</dbReference>
<dbReference type="PIRSF" id="PIRSF006816">
    <property type="entry name" value="Cyc3_hyd_g"/>
    <property type="match status" value="1"/>
</dbReference>
<dbReference type="InterPro" id="IPR019480">
    <property type="entry name" value="Dihydroorotate_DH_Fe-S-bd"/>
</dbReference>
<comment type="cofactor">
    <cofactor evidence="1">
        <name>[2Fe-2S] cluster</name>
        <dbReference type="ChEBI" id="CHEBI:190135"/>
    </cofactor>
    <text evidence="1">Binds 1 [2Fe-2S] cluster per subunit.</text>
</comment>
<dbReference type="GO" id="GO:0006221">
    <property type="term" value="P:pyrimidine nucleotide biosynthetic process"/>
    <property type="evidence" value="ECO:0007669"/>
    <property type="project" value="InterPro"/>
</dbReference>
<dbReference type="PANTHER" id="PTHR43513:SF1">
    <property type="entry name" value="ANAEROBIC SULFITE REDUCTASE SUBUNIT B"/>
    <property type="match status" value="1"/>
</dbReference>
<dbReference type="InterPro" id="IPR050353">
    <property type="entry name" value="PyrK_electron_transfer"/>
</dbReference>
<evidence type="ECO:0000259" key="2">
    <source>
        <dbReference type="PROSITE" id="PS51384"/>
    </source>
</evidence>
<sequence length="280" mass="30836">MKVANPLLPQPATIIDIIQETGDVKTFRVVLDDPDAMAAWRHRPGQTAMVSVFGVGEAMFCLASSPTSRDWIEFSIRRAGKVTTAIHQLEPGAKIGVRGPYGNSFPVEAMRGNDLLVIGGGIGLAPLRPLVNFMIAPENRKDYGNIEIIYGARSYGDLCYKEEVFRTWPETPGVTVWTTIDAPEEGWEGHVGFVPAYVAEIKPAPENKFVAICGPPVMIKFTLKELEKLGFKEEQIYTTLEMRMKCGIGKCGRCNIGAKFVCRDGPVFNLAALKELPPEY</sequence>
<gene>
    <name evidence="3" type="ORF">EDD75_1923</name>
</gene>
<evidence type="ECO:0000313" key="3">
    <source>
        <dbReference type="EMBL" id="RPF42811.1"/>
    </source>
</evidence>
<feature type="binding site" evidence="1">
    <location>
        <position position="246"/>
    </location>
    <ligand>
        <name>[2Fe-2S] cluster</name>
        <dbReference type="ChEBI" id="CHEBI:190135"/>
    </ligand>
</feature>
<feature type="domain" description="FAD-binding FR-type" evidence="2">
    <location>
        <begin position="7"/>
        <end position="107"/>
    </location>
</feature>
<dbReference type="OrthoDB" id="9796486at2"/>
<dbReference type="InterPro" id="IPR012165">
    <property type="entry name" value="Cyt_c3_hydrogenase_gsu"/>
</dbReference>
<dbReference type="EMBL" id="RKRE01000003">
    <property type="protein sequence ID" value="RPF42811.1"/>
    <property type="molecule type" value="Genomic_DNA"/>
</dbReference>
<dbReference type="InterPro" id="IPR017927">
    <property type="entry name" value="FAD-bd_FR_type"/>
</dbReference>
<feature type="binding site" evidence="1">
    <location>
        <position position="251"/>
    </location>
    <ligand>
        <name>[2Fe-2S] cluster</name>
        <dbReference type="ChEBI" id="CHEBI:190135"/>
    </ligand>
</feature>
<dbReference type="Pfam" id="PF00175">
    <property type="entry name" value="NAD_binding_1"/>
    <property type="match status" value="1"/>
</dbReference>
<dbReference type="Gene3D" id="3.40.50.80">
    <property type="entry name" value="Nucleotide-binding domain of ferredoxin-NADP reductase (FNR) module"/>
    <property type="match status" value="1"/>
</dbReference>
<dbReference type="GO" id="GO:0046872">
    <property type="term" value="F:metal ion binding"/>
    <property type="evidence" value="ECO:0007669"/>
    <property type="project" value="UniProtKB-KW"/>
</dbReference>
<evidence type="ECO:0000256" key="1">
    <source>
        <dbReference type="PIRSR" id="PIRSR006816-2"/>
    </source>
</evidence>
<dbReference type="Proteomes" id="UP000282654">
    <property type="component" value="Unassembled WGS sequence"/>
</dbReference>
<evidence type="ECO:0000313" key="4">
    <source>
        <dbReference type="Proteomes" id="UP000282654"/>
    </source>
</evidence>
<reference evidence="3 4" key="1">
    <citation type="submission" date="2018-11" db="EMBL/GenBank/DDBJ databases">
        <title>Genomic Encyclopedia of Type Strains, Phase IV (KMG-IV): sequencing the most valuable type-strain genomes for metagenomic binning, comparative biology and taxonomic classification.</title>
        <authorList>
            <person name="Goeker M."/>
        </authorList>
    </citation>
    <scope>NUCLEOTIDE SEQUENCE [LARGE SCALE GENOMIC DNA]</scope>
    <source>
        <strain evidence="3 4">DSM 102936</strain>
    </source>
</reference>
<proteinExistence type="predicted"/>
<dbReference type="SUPFAM" id="SSF52343">
    <property type="entry name" value="Ferredoxin reductase-like, C-terminal NADP-linked domain"/>
    <property type="match status" value="1"/>
</dbReference>
<dbReference type="PROSITE" id="PS51384">
    <property type="entry name" value="FAD_FR"/>
    <property type="match status" value="1"/>
</dbReference>
<dbReference type="Pfam" id="PF10418">
    <property type="entry name" value="DHODB_Fe-S_bind"/>
    <property type="match status" value="1"/>
</dbReference>
<keyword evidence="1" id="KW-0408">Iron</keyword>
<dbReference type="GO" id="GO:0016491">
    <property type="term" value="F:oxidoreductase activity"/>
    <property type="evidence" value="ECO:0007669"/>
    <property type="project" value="InterPro"/>
</dbReference>
<dbReference type="GO" id="GO:0051537">
    <property type="term" value="F:2 iron, 2 sulfur cluster binding"/>
    <property type="evidence" value="ECO:0007669"/>
    <property type="project" value="UniProtKB-KW"/>
</dbReference>
<organism evidence="3 4">
    <name type="scientific">Thermodesulfitimonas autotrophica</name>
    <dbReference type="NCBI Taxonomy" id="1894989"/>
    <lineage>
        <taxon>Bacteria</taxon>
        <taxon>Bacillati</taxon>
        <taxon>Bacillota</taxon>
        <taxon>Clostridia</taxon>
        <taxon>Thermoanaerobacterales</taxon>
        <taxon>Thermoanaerobacteraceae</taxon>
        <taxon>Thermodesulfitimonas</taxon>
    </lineage>
</organism>
<dbReference type="GO" id="GO:0050660">
    <property type="term" value="F:flavin adenine dinucleotide binding"/>
    <property type="evidence" value="ECO:0007669"/>
    <property type="project" value="InterPro"/>
</dbReference>
<dbReference type="CDD" id="cd06221">
    <property type="entry name" value="sulfite_reductase_like"/>
    <property type="match status" value="1"/>
</dbReference>
<dbReference type="InterPro" id="IPR017938">
    <property type="entry name" value="Riboflavin_synthase-like_b-brl"/>
</dbReference>
<dbReference type="SUPFAM" id="SSF63380">
    <property type="entry name" value="Riboflavin synthase domain-like"/>
    <property type="match status" value="1"/>
</dbReference>
<keyword evidence="1" id="KW-0479">Metal-binding</keyword>
<keyword evidence="1" id="KW-0001">2Fe-2S</keyword>
<dbReference type="InterPro" id="IPR001709">
    <property type="entry name" value="Flavoprot_Pyr_Nucl_cyt_Rdtase"/>
</dbReference>
<name>A0A3N5BFI5_9THEO</name>
<comment type="caution">
    <text evidence="3">The sequence shown here is derived from an EMBL/GenBank/DDBJ whole genome shotgun (WGS) entry which is preliminary data.</text>
</comment>
<dbReference type="InterPro" id="IPR001433">
    <property type="entry name" value="OxRdtase_FAD/NAD-bd"/>
</dbReference>
<dbReference type="InterPro" id="IPR008333">
    <property type="entry name" value="Cbr1-like_FAD-bd_dom"/>
</dbReference>
<feature type="binding site" evidence="1">
    <location>
        <position position="262"/>
    </location>
    <ligand>
        <name>[2Fe-2S] cluster</name>
        <dbReference type="ChEBI" id="CHEBI:190135"/>
    </ligand>
</feature>